<dbReference type="EMBL" id="BGZK01002877">
    <property type="protein sequence ID" value="GBP97138.1"/>
    <property type="molecule type" value="Genomic_DNA"/>
</dbReference>
<sequence>MRSIRAGVPQGSTLFPLLYSAYINDIPRLSTGVQLALFADETSIILRILSASQVFAYAKPDTLHDLQVVQNKFCRRASGASWYIKNSVLYRVPVIKFPTISKFTKDSSERLCDIVPAYKAPIGQSRADGIFMPEWPHLDEGVKAV</sequence>
<name>A0A4C2AAI0_EUMVA</name>
<evidence type="ECO:0008006" key="3">
    <source>
        <dbReference type="Google" id="ProtNLM"/>
    </source>
</evidence>
<proteinExistence type="predicted"/>
<reference evidence="1 2" key="1">
    <citation type="journal article" date="2019" name="Commun. Biol.">
        <title>The bagworm genome reveals a unique fibroin gene that provides high tensile strength.</title>
        <authorList>
            <person name="Kono N."/>
            <person name="Nakamura H."/>
            <person name="Ohtoshi R."/>
            <person name="Tomita M."/>
            <person name="Numata K."/>
            <person name="Arakawa K."/>
        </authorList>
    </citation>
    <scope>NUCLEOTIDE SEQUENCE [LARGE SCALE GENOMIC DNA]</scope>
</reference>
<dbReference type="AlphaFoldDB" id="A0A4C2AAI0"/>
<evidence type="ECO:0000313" key="2">
    <source>
        <dbReference type="Proteomes" id="UP000299102"/>
    </source>
</evidence>
<accession>A0A4C2AAI0</accession>
<organism evidence="1 2">
    <name type="scientific">Eumeta variegata</name>
    <name type="common">Bagworm moth</name>
    <name type="synonym">Eumeta japonica</name>
    <dbReference type="NCBI Taxonomy" id="151549"/>
    <lineage>
        <taxon>Eukaryota</taxon>
        <taxon>Metazoa</taxon>
        <taxon>Ecdysozoa</taxon>
        <taxon>Arthropoda</taxon>
        <taxon>Hexapoda</taxon>
        <taxon>Insecta</taxon>
        <taxon>Pterygota</taxon>
        <taxon>Neoptera</taxon>
        <taxon>Endopterygota</taxon>
        <taxon>Lepidoptera</taxon>
        <taxon>Glossata</taxon>
        <taxon>Ditrysia</taxon>
        <taxon>Tineoidea</taxon>
        <taxon>Psychidae</taxon>
        <taxon>Oiketicinae</taxon>
        <taxon>Eumeta</taxon>
    </lineage>
</organism>
<dbReference type="OrthoDB" id="10050074at2759"/>
<dbReference type="Proteomes" id="UP000299102">
    <property type="component" value="Unassembled WGS sequence"/>
</dbReference>
<protein>
    <recommendedName>
        <fullName evidence="3">RNA-directed DNA polymerase from transposon BS</fullName>
    </recommendedName>
</protein>
<comment type="caution">
    <text evidence="1">The sequence shown here is derived from an EMBL/GenBank/DDBJ whole genome shotgun (WGS) entry which is preliminary data.</text>
</comment>
<evidence type="ECO:0000313" key="1">
    <source>
        <dbReference type="EMBL" id="GBP97138.1"/>
    </source>
</evidence>
<keyword evidence="2" id="KW-1185">Reference proteome</keyword>
<gene>
    <name evidence="1" type="ORF">EVAR_69186_1</name>
</gene>